<evidence type="ECO:0000256" key="1">
    <source>
        <dbReference type="SAM" id="SignalP"/>
    </source>
</evidence>
<dbReference type="AlphaFoldDB" id="A0A1H2ZLC4"/>
<evidence type="ECO:0000313" key="2">
    <source>
        <dbReference type="EMBL" id="SDX18173.1"/>
    </source>
</evidence>
<dbReference type="Proteomes" id="UP000199515">
    <property type="component" value="Unassembled WGS sequence"/>
</dbReference>
<evidence type="ECO:0000313" key="3">
    <source>
        <dbReference type="Proteomes" id="UP000199515"/>
    </source>
</evidence>
<feature type="chain" id="PRO_5011530048" description="Secreted protein" evidence="1">
    <location>
        <begin position="23"/>
        <end position="142"/>
    </location>
</feature>
<dbReference type="RefSeq" id="WP_091288440.1">
    <property type="nucleotide sequence ID" value="NZ_FNON01000002.1"/>
</dbReference>
<accession>A0A1H2ZLC4</accession>
<keyword evidence="3" id="KW-1185">Reference proteome</keyword>
<gene>
    <name evidence="2" type="ORF">SAMN05421504_102574</name>
</gene>
<dbReference type="EMBL" id="FNON01000002">
    <property type="protein sequence ID" value="SDX18173.1"/>
    <property type="molecule type" value="Genomic_DNA"/>
</dbReference>
<organism evidence="2 3">
    <name type="scientific">Amycolatopsis xylanica</name>
    <dbReference type="NCBI Taxonomy" id="589385"/>
    <lineage>
        <taxon>Bacteria</taxon>
        <taxon>Bacillati</taxon>
        <taxon>Actinomycetota</taxon>
        <taxon>Actinomycetes</taxon>
        <taxon>Pseudonocardiales</taxon>
        <taxon>Pseudonocardiaceae</taxon>
        <taxon>Amycolatopsis</taxon>
    </lineage>
</organism>
<keyword evidence="1" id="KW-0732">Signal</keyword>
<name>A0A1H2ZLC4_9PSEU</name>
<feature type="signal peptide" evidence="1">
    <location>
        <begin position="1"/>
        <end position="22"/>
    </location>
</feature>
<proteinExistence type="predicted"/>
<sequence>MKKAKRIVGATVGLLMAGVAMAAPAQAGEHPGGGGTGCAVVTTGYQKTASVVNVRVQGYGCGLGVTTWLTLEVQRDGKTLTRKIYKCLIDSHVHSTDACMRAGFTVSVTDPAGSQRFVWIAEALNPHVPRPSMGWDKGDERF</sequence>
<evidence type="ECO:0008006" key="4">
    <source>
        <dbReference type="Google" id="ProtNLM"/>
    </source>
</evidence>
<reference evidence="2 3" key="1">
    <citation type="submission" date="2016-10" db="EMBL/GenBank/DDBJ databases">
        <authorList>
            <person name="de Groot N.N."/>
        </authorList>
    </citation>
    <scope>NUCLEOTIDE SEQUENCE [LARGE SCALE GENOMIC DNA]</scope>
    <source>
        <strain evidence="2 3">CPCC 202699</strain>
    </source>
</reference>
<protein>
    <recommendedName>
        <fullName evidence="4">Secreted protein</fullName>
    </recommendedName>
</protein>